<evidence type="ECO:0000256" key="3">
    <source>
        <dbReference type="ARBA" id="ARBA00022827"/>
    </source>
</evidence>
<evidence type="ECO:0000313" key="12">
    <source>
        <dbReference type="Proteomes" id="UP000316270"/>
    </source>
</evidence>
<comment type="catalytic activity">
    <reaction evidence="5">
        <text>(S)-2-hydroxyglutarate + A = 2-oxoglutarate + AH2</text>
        <dbReference type="Rhea" id="RHEA:21252"/>
        <dbReference type="ChEBI" id="CHEBI:13193"/>
        <dbReference type="ChEBI" id="CHEBI:16782"/>
        <dbReference type="ChEBI" id="CHEBI:16810"/>
        <dbReference type="ChEBI" id="CHEBI:17499"/>
        <dbReference type="EC" id="1.1.99.2"/>
    </reaction>
</comment>
<proteinExistence type="inferred from homology"/>
<dbReference type="InterPro" id="IPR006076">
    <property type="entry name" value="FAD-dep_OxRdtase"/>
</dbReference>
<keyword evidence="3" id="KW-0274">FAD</keyword>
<dbReference type="InterPro" id="IPR036188">
    <property type="entry name" value="FAD/NAD-bd_sf"/>
</dbReference>
<reference evidence="11 12" key="1">
    <citation type="submission" date="2019-07" db="EMBL/GenBank/DDBJ databases">
        <title>Finished genome of Venturia effusa.</title>
        <authorList>
            <person name="Young C.A."/>
            <person name="Cox M.P."/>
            <person name="Ganley A.R.D."/>
            <person name="David W.J."/>
        </authorList>
    </citation>
    <scope>NUCLEOTIDE SEQUENCE [LARGE SCALE GENOMIC DNA]</scope>
    <source>
        <strain evidence="12">albino</strain>
    </source>
</reference>
<evidence type="ECO:0000256" key="7">
    <source>
        <dbReference type="ARBA" id="ARBA00038878"/>
    </source>
</evidence>
<evidence type="ECO:0000313" key="11">
    <source>
        <dbReference type="EMBL" id="QDS70931.1"/>
    </source>
</evidence>
<gene>
    <name evidence="11" type="ORF">FKW77_006757</name>
</gene>
<name>A0A517L5N5_9PEZI</name>
<dbReference type="Gene3D" id="3.50.50.60">
    <property type="entry name" value="FAD/NAD(P)-binding domain"/>
    <property type="match status" value="1"/>
</dbReference>
<comment type="cofactor">
    <cofactor evidence="1">
        <name>FAD</name>
        <dbReference type="ChEBI" id="CHEBI:57692"/>
    </cofactor>
</comment>
<evidence type="ECO:0000259" key="10">
    <source>
        <dbReference type="Pfam" id="PF01266"/>
    </source>
</evidence>
<dbReference type="EC" id="1.1.99.2" evidence="7"/>
<dbReference type="PANTHER" id="PTHR43104:SF4">
    <property type="entry name" value="L-2-HYDROXYGLUTARATE DEHYDROGENASE, MITOCHONDRIAL"/>
    <property type="match status" value="1"/>
</dbReference>
<accession>A0A517L5N5</accession>
<dbReference type="Proteomes" id="UP000316270">
    <property type="component" value="Chromosome 5"/>
</dbReference>
<keyword evidence="2" id="KW-0285">Flavoprotein</keyword>
<keyword evidence="4" id="KW-0560">Oxidoreductase</keyword>
<evidence type="ECO:0000256" key="5">
    <source>
        <dbReference type="ARBA" id="ARBA00036066"/>
    </source>
</evidence>
<feature type="domain" description="FAD dependent oxidoreductase" evidence="10">
    <location>
        <begin position="30"/>
        <end position="400"/>
    </location>
</feature>
<dbReference type="STRING" id="50376.A0A517L5N5"/>
<dbReference type="OrthoDB" id="498204at2759"/>
<dbReference type="Pfam" id="PF01266">
    <property type="entry name" value="DAO"/>
    <property type="match status" value="1"/>
</dbReference>
<dbReference type="EMBL" id="CP042189">
    <property type="protein sequence ID" value="QDS70931.1"/>
    <property type="molecule type" value="Genomic_DNA"/>
</dbReference>
<evidence type="ECO:0000256" key="4">
    <source>
        <dbReference type="ARBA" id="ARBA00023002"/>
    </source>
</evidence>
<dbReference type="Gene3D" id="3.30.9.10">
    <property type="entry name" value="D-Amino Acid Oxidase, subunit A, domain 2"/>
    <property type="match status" value="1"/>
</dbReference>
<protein>
    <recommendedName>
        <fullName evidence="8">L-2-hydroxyglutarate dehydrogenase, mitochondrial</fullName>
        <ecNumber evidence="7">1.1.99.2</ecNumber>
    </recommendedName>
</protein>
<dbReference type="GO" id="GO:0047545">
    <property type="term" value="F:(S)-2-hydroxyglutarate dehydrogenase activity"/>
    <property type="evidence" value="ECO:0007669"/>
    <property type="project" value="UniProtKB-EC"/>
</dbReference>
<evidence type="ECO:0000256" key="9">
    <source>
        <dbReference type="SAM" id="MobiDB-lite"/>
    </source>
</evidence>
<sequence>MYTPRLLGHLTRHQRLFSTCPSRQADFTHAVVGAGAVGLAVARQLQSRQGASVVLIEKHKSVGTETSSRNSEVIHAGLYYGPTSLKTKLCLRGKQLLYRLCQQNNISHKNCGKWIVAQDDQQMSELQKVHDFASSIGVPTHFIARSEAKRREPDVRAEAGVLESPTTGIVDSHSYMQYLQGSFEDLGGTLACQSTVTRIEPLSNGTSGFEIWTKPTGSSDDDDEEESRITTETLINSAGLFAIPLSNMVLPEREHRKPFYAKGSYFSYSAARPKPKTLVYPAPVPGHGGLGTHLTVDMAGQVRFGPDVEWVTDPTDYTVNDSRLKEAIDDIQIYLPGIDRDAVGLDYCGIRPKLGRASAVAGKGFVDFYVKREGSVDNFVNLLGIESPGLTSSLAIAEEVEMLLYGSSRDAGEI</sequence>
<feature type="region of interest" description="Disordered" evidence="9">
    <location>
        <begin position="207"/>
        <end position="226"/>
    </location>
</feature>
<dbReference type="SUPFAM" id="SSF51905">
    <property type="entry name" value="FAD/NAD(P)-binding domain"/>
    <property type="match status" value="1"/>
</dbReference>
<dbReference type="PANTHER" id="PTHR43104">
    <property type="entry name" value="L-2-HYDROXYGLUTARATE DEHYDROGENASE, MITOCHONDRIAL"/>
    <property type="match status" value="1"/>
</dbReference>
<keyword evidence="12" id="KW-1185">Reference proteome</keyword>
<evidence type="ECO:0000256" key="6">
    <source>
        <dbReference type="ARBA" id="ARBA00037941"/>
    </source>
</evidence>
<evidence type="ECO:0000256" key="2">
    <source>
        <dbReference type="ARBA" id="ARBA00022630"/>
    </source>
</evidence>
<dbReference type="AlphaFoldDB" id="A0A517L5N5"/>
<evidence type="ECO:0000256" key="8">
    <source>
        <dbReference type="ARBA" id="ARBA00041137"/>
    </source>
</evidence>
<organism evidence="11 12">
    <name type="scientific">Venturia effusa</name>
    <dbReference type="NCBI Taxonomy" id="50376"/>
    <lineage>
        <taxon>Eukaryota</taxon>
        <taxon>Fungi</taxon>
        <taxon>Dikarya</taxon>
        <taxon>Ascomycota</taxon>
        <taxon>Pezizomycotina</taxon>
        <taxon>Dothideomycetes</taxon>
        <taxon>Pleosporomycetidae</taxon>
        <taxon>Venturiales</taxon>
        <taxon>Venturiaceae</taxon>
        <taxon>Venturia</taxon>
    </lineage>
</organism>
<evidence type="ECO:0000256" key="1">
    <source>
        <dbReference type="ARBA" id="ARBA00001974"/>
    </source>
</evidence>
<comment type="similarity">
    <text evidence="6">Belongs to the L2HGDH family.</text>
</comment>